<feature type="transmembrane region" description="Helical" evidence="1">
    <location>
        <begin position="288"/>
        <end position="305"/>
    </location>
</feature>
<sequence>MSKNSTRMHELDSLRALAAIGVIGWHYTNHFGASPLPYLMAPFYRHGLLLVDFFFVLSGFVLARTYWSTGRSSDLSSNVRDRIARMYPLHVAMLCVVAALQWVLVHPLASEPFIYTFNDKRDFALNLLLLNRTGLERGFSYNATSWSVSTEFVVNMLFLATIAAGRRTATVVLGIGFAVALAALWRNSLISSGTVLGIDNDIFRTIVGFGIGVALYRLDCHAIRRMNFKNGFYDLMASAAIIGFLYYCARGTFTQHSDLAIAAICFPALIVGATRGSLVKRALLLPPLVYLGTISYSIYLVHYPLQLAIHVVSVATGIAMPYANAFFFIAFLAITIGLASITYRLIEVPWKEFLRTPRRQVRVSE</sequence>
<feature type="transmembrane region" description="Helical" evidence="1">
    <location>
        <begin position="87"/>
        <end position="105"/>
    </location>
</feature>
<evidence type="ECO:0000313" key="4">
    <source>
        <dbReference type="Proteomes" id="UP000054683"/>
    </source>
</evidence>
<name>A0A158G358_9BURK</name>
<keyword evidence="1" id="KW-0472">Membrane</keyword>
<feature type="transmembrane region" description="Helical" evidence="1">
    <location>
        <begin position="230"/>
        <end position="247"/>
    </location>
</feature>
<feature type="transmembrane region" description="Helical" evidence="1">
    <location>
        <begin position="48"/>
        <end position="67"/>
    </location>
</feature>
<feature type="transmembrane region" description="Helical" evidence="1">
    <location>
        <begin position="171"/>
        <end position="190"/>
    </location>
</feature>
<dbReference type="GO" id="GO:0016020">
    <property type="term" value="C:membrane"/>
    <property type="evidence" value="ECO:0007669"/>
    <property type="project" value="TreeGrafter"/>
</dbReference>
<dbReference type="PANTHER" id="PTHR23028">
    <property type="entry name" value="ACETYLTRANSFERASE"/>
    <property type="match status" value="1"/>
</dbReference>
<dbReference type="GO" id="GO:0016747">
    <property type="term" value="F:acyltransferase activity, transferring groups other than amino-acyl groups"/>
    <property type="evidence" value="ECO:0007669"/>
    <property type="project" value="InterPro"/>
</dbReference>
<accession>A0A158G358</accession>
<feature type="transmembrane region" description="Helical" evidence="1">
    <location>
        <begin position="259"/>
        <end position="276"/>
    </location>
</feature>
<dbReference type="AlphaFoldDB" id="A0A158G358"/>
<protein>
    <submittedName>
        <fullName evidence="3">Lipopolysaccharide biosynthesis-related membrane protein</fullName>
    </submittedName>
</protein>
<keyword evidence="1" id="KW-1133">Transmembrane helix</keyword>
<reference evidence="3 4" key="1">
    <citation type="submission" date="2016-01" db="EMBL/GenBank/DDBJ databases">
        <authorList>
            <person name="Oliw E.H."/>
        </authorList>
    </citation>
    <scope>NUCLEOTIDE SEQUENCE [LARGE SCALE GENOMIC DNA]</scope>
    <source>
        <strain evidence="3">LMG 27134</strain>
    </source>
</reference>
<dbReference type="PANTHER" id="PTHR23028:SF131">
    <property type="entry name" value="BLR2367 PROTEIN"/>
    <property type="match status" value="1"/>
</dbReference>
<dbReference type="Proteomes" id="UP000054683">
    <property type="component" value="Unassembled WGS sequence"/>
</dbReference>
<dbReference type="Pfam" id="PF01757">
    <property type="entry name" value="Acyl_transf_3"/>
    <property type="match status" value="1"/>
</dbReference>
<keyword evidence="1" id="KW-0812">Transmembrane</keyword>
<dbReference type="RefSeq" id="WP_062084675.1">
    <property type="nucleotide sequence ID" value="NZ_FCOK02000009.1"/>
</dbReference>
<feature type="transmembrane region" description="Helical" evidence="1">
    <location>
        <begin position="325"/>
        <end position="346"/>
    </location>
</feature>
<feature type="transmembrane region" description="Helical" evidence="1">
    <location>
        <begin position="202"/>
        <end position="218"/>
    </location>
</feature>
<dbReference type="InterPro" id="IPR002656">
    <property type="entry name" value="Acyl_transf_3_dom"/>
</dbReference>
<gene>
    <name evidence="3" type="ORF">AWB69_01997</name>
</gene>
<evidence type="ECO:0000313" key="3">
    <source>
        <dbReference type="EMBL" id="SAL26462.1"/>
    </source>
</evidence>
<evidence type="ECO:0000256" key="1">
    <source>
        <dbReference type="SAM" id="Phobius"/>
    </source>
</evidence>
<feature type="domain" description="Acyltransferase 3" evidence="2">
    <location>
        <begin position="9"/>
        <end position="343"/>
    </location>
</feature>
<feature type="transmembrane region" description="Helical" evidence="1">
    <location>
        <begin position="143"/>
        <end position="164"/>
    </location>
</feature>
<dbReference type="OrthoDB" id="9814807at2"/>
<evidence type="ECO:0000259" key="2">
    <source>
        <dbReference type="Pfam" id="PF01757"/>
    </source>
</evidence>
<dbReference type="InterPro" id="IPR050879">
    <property type="entry name" value="Acyltransferase_3"/>
</dbReference>
<organism evidence="3 4">
    <name type="scientific">Caballeronia udeis</name>
    <dbReference type="NCBI Taxonomy" id="1232866"/>
    <lineage>
        <taxon>Bacteria</taxon>
        <taxon>Pseudomonadati</taxon>
        <taxon>Pseudomonadota</taxon>
        <taxon>Betaproteobacteria</taxon>
        <taxon>Burkholderiales</taxon>
        <taxon>Burkholderiaceae</taxon>
        <taxon>Caballeronia</taxon>
    </lineage>
</organism>
<dbReference type="EMBL" id="FCOK02000009">
    <property type="protein sequence ID" value="SAL26462.1"/>
    <property type="molecule type" value="Genomic_DNA"/>
</dbReference>
<dbReference type="GO" id="GO:0000271">
    <property type="term" value="P:polysaccharide biosynthetic process"/>
    <property type="evidence" value="ECO:0007669"/>
    <property type="project" value="TreeGrafter"/>
</dbReference>
<proteinExistence type="predicted"/>
<feature type="transmembrane region" description="Helical" evidence="1">
    <location>
        <begin position="12"/>
        <end position="28"/>
    </location>
</feature>